<dbReference type="GO" id="GO:0005227">
    <property type="term" value="F:calcium-activated cation channel activity"/>
    <property type="evidence" value="ECO:0007669"/>
    <property type="project" value="InterPro"/>
</dbReference>
<proteinExistence type="inferred from homology"/>
<keyword evidence="3" id="KW-0813">Transport</keyword>
<reference evidence="13" key="1">
    <citation type="submission" date="2021-02" db="EMBL/GenBank/DDBJ databases">
        <authorList>
            <person name="Dougan E. K."/>
            <person name="Rhodes N."/>
            <person name="Thang M."/>
            <person name="Chan C."/>
        </authorList>
    </citation>
    <scope>NUCLEOTIDE SEQUENCE</scope>
</reference>
<keyword evidence="5 8" id="KW-1133">Transmembrane helix</keyword>
<feature type="transmembrane region" description="Helical" evidence="8">
    <location>
        <begin position="196"/>
        <end position="215"/>
    </location>
</feature>
<feature type="transmembrane region" description="Helical" evidence="8">
    <location>
        <begin position="241"/>
        <end position="260"/>
    </location>
</feature>
<feature type="signal peptide" evidence="9">
    <location>
        <begin position="1"/>
        <end position="24"/>
    </location>
</feature>
<dbReference type="InterPro" id="IPR003864">
    <property type="entry name" value="CSC1/OSCA1-like_7TM"/>
</dbReference>
<dbReference type="Pfam" id="PF13967">
    <property type="entry name" value="RSN1_TM"/>
    <property type="match status" value="1"/>
</dbReference>
<dbReference type="InterPro" id="IPR032880">
    <property type="entry name" value="CSC1/OSCA1-like_N"/>
</dbReference>
<feature type="transmembrane region" description="Helical" evidence="8">
    <location>
        <begin position="668"/>
        <end position="689"/>
    </location>
</feature>
<evidence type="ECO:0000259" key="12">
    <source>
        <dbReference type="Pfam" id="PF14703"/>
    </source>
</evidence>
<keyword evidence="6 8" id="KW-0472">Membrane</keyword>
<dbReference type="EMBL" id="CAJNNW010026263">
    <property type="protein sequence ID" value="CAE8684041.1"/>
    <property type="molecule type" value="Genomic_DNA"/>
</dbReference>
<dbReference type="Proteomes" id="UP000626109">
    <property type="component" value="Unassembled WGS sequence"/>
</dbReference>
<dbReference type="OMA" id="PKRYYAH"/>
<feature type="transmembrane region" description="Helical" evidence="8">
    <location>
        <begin position="710"/>
        <end position="727"/>
    </location>
</feature>
<evidence type="ECO:0000256" key="9">
    <source>
        <dbReference type="SAM" id="SignalP"/>
    </source>
</evidence>
<dbReference type="InterPro" id="IPR027815">
    <property type="entry name" value="CSC1/OSCA1-like_cyt"/>
</dbReference>
<evidence type="ECO:0000313" key="15">
    <source>
        <dbReference type="Proteomes" id="UP000654075"/>
    </source>
</evidence>
<evidence type="ECO:0000256" key="5">
    <source>
        <dbReference type="ARBA" id="ARBA00022989"/>
    </source>
</evidence>
<feature type="region of interest" description="Disordered" evidence="7">
    <location>
        <begin position="776"/>
        <end position="803"/>
    </location>
</feature>
<feature type="domain" description="CSC1/OSCA1-like cytosolic" evidence="12">
    <location>
        <begin position="283"/>
        <end position="437"/>
    </location>
</feature>
<feature type="transmembrane region" description="Helical" evidence="8">
    <location>
        <begin position="501"/>
        <end position="526"/>
    </location>
</feature>
<dbReference type="OrthoDB" id="446792at2759"/>
<evidence type="ECO:0000256" key="4">
    <source>
        <dbReference type="ARBA" id="ARBA00022692"/>
    </source>
</evidence>
<dbReference type="Proteomes" id="UP000654075">
    <property type="component" value="Unassembled WGS sequence"/>
</dbReference>
<comment type="caution">
    <text evidence="13">The sequence shown here is derived from an EMBL/GenBank/DDBJ whole genome shotgun (WGS) entry which is preliminary data.</text>
</comment>
<name>A0A813FKI6_POLGL</name>
<evidence type="ECO:0000256" key="6">
    <source>
        <dbReference type="ARBA" id="ARBA00023136"/>
    </source>
</evidence>
<evidence type="ECO:0000256" key="3">
    <source>
        <dbReference type="ARBA" id="ARBA00022448"/>
    </source>
</evidence>
<evidence type="ECO:0000313" key="13">
    <source>
        <dbReference type="EMBL" id="CAE8612522.1"/>
    </source>
</evidence>
<feature type="transmembrane region" description="Helical" evidence="8">
    <location>
        <begin position="455"/>
        <end position="481"/>
    </location>
</feature>
<keyword evidence="15" id="KW-1185">Reference proteome</keyword>
<dbReference type="PANTHER" id="PTHR13018:SF5">
    <property type="entry name" value="RE44586P"/>
    <property type="match status" value="1"/>
</dbReference>
<dbReference type="InterPro" id="IPR045122">
    <property type="entry name" value="Csc1-like"/>
</dbReference>
<evidence type="ECO:0008006" key="16">
    <source>
        <dbReference type="Google" id="ProtNLM"/>
    </source>
</evidence>
<evidence type="ECO:0000259" key="10">
    <source>
        <dbReference type="Pfam" id="PF02714"/>
    </source>
</evidence>
<evidence type="ECO:0000256" key="2">
    <source>
        <dbReference type="ARBA" id="ARBA00007779"/>
    </source>
</evidence>
<gene>
    <name evidence="13" type="ORF">PGLA1383_LOCUS30316</name>
    <name evidence="14" type="ORF">PGLA2088_LOCUS23771</name>
</gene>
<feature type="domain" description="CSC1/OSCA1-like 7TM region" evidence="10">
    <location>
        <begin position="452"/>
        <end position="724"/>
    </location>
</feature>
<comment type="similarity">
    <text evidence="2">Belongs to the CSC1 (TC 1.A.17) family.</text>
</comment>
<dbReference type="Pfam" id="PF14703">
    <property type="entry name" value="PHM7_cyt"/>
    <property type="match status" value="1"/>
</dbReference>
<feature type="domain" description="CSC1/OSCA1-like N-terminal transmembrane" evidence="11">
    <location>
        <begin position="104"/>
        <end position="255"/>
    </location>
</feature>
<dbReference type="GO" id="GO:0005886">
    <property type="term" value="C:plasma membrane"/>
    <property type="evidence" value="ECO:0007669"/>
    <property type="project" value="TreeGrafter"/>
</dbReference>
<evidence type="ECO:0000313" key="14">
    <source>
        <dbReference type="EMBL" id="CAE8684041.1"/>
    </source>
</evidence>
<evidence type="ECO:0000259" key="11">
    <source>
        <dbReference type="Pfam" id="PF13967"/>
    </source>
</evidence>
<sequence length="803" mass="89979">MQAAFSSTFVGFVILLQLIQPCTSLQTEVSGARLSLDSAPQESRKLPLHRGTVDLPALRLDEVAEPFNLTENILPIAFFENGTEPPPSVVVGVKTNGQTDIAAILLSLGFCAAGSLFVFACFCLLRNLNPVVYHRLVVSENKEPVEDVSTSVAQARSVGLFDWIAKVYNTTPEEEVARAGLDGWAFLELLRLNTRILVWIGPVVLLTVGCANWQASENMPGLNPLSRLDVGSMSPGSTHLLWVHAASVWLVIIISGWHVVSAHEDFTERRFEWLKAIPRPRATTVLVKNIPEIYRSDKALRDYFVALFTEGVVERAYVVRKTGSLPKQVERLEDGRYTLALARKRWEQSGCPGPEERYGAQLEVCQRRRDQLAEQVVVSQAKIEEAVARRDPIVCSSSGFVTFTTELAQRLASREQYRRDVTEFVLDMPPDPSDVIWGSLTEGGVRRTTWDLVSWFCLLLLFVFWSPLVVIISGWTTLSSINEYAPFVGRFIQEHPRAQPLITGFLSTASLKLFMALLPMILLSIITRFKNLKAGAYAQLHLQSWYATFLVLFVLLVTTLGQGFTSTIAIIARQPSRIVELMASSLPYASHFYFNYIVLGYLTLALEMMRASNLIQYWFYRHFYSFQPEEAKQYSEPEDQASYGIGTRSALQVLMTAITFTFCSCSPLVVVFALPYFCLGQMVYGYLIVFAESKKPDLGGEMWIQTMGQLFSVLLLYVLLMVGVLLAKLNGDWLGPPSAAASAILPLYWTWFRVNSLAYESLPLEEVVKASQAKKEGVHQNEGKYVQPECDPDVTVEDWREGS</sequence>
<dbReference type="PANTHER" id="PTHR13018">
    <property type="entry name" value="PROBABLE MEMBRANE PROTEIN DUF221-RELATED"/>
    <property type="match status" value="1"/>
</dbReference>
<comment type="subcellular location">
    <subcellularLocation>
        <location evidence="1">Membrane</location>
        <topology evidence="1">Multi-pass membrane protein</topology>
    </subcellularLocation>
</comment>
<feature type="transmembrane region" description="Helical" evidence="8">
    <location>
        <begin position="547"/>
        <end position="572"/>
    </location>
</feature>
<organism evidence="13 15">
    <name type="scientific">Polarella glacialis</name>
    <name type="common">Dinoflagellate</name>
    <dbReference type="NCBI Taxonomy" id="89957"/>
    <lineage>
        <taxon>Eukaryota</taxon>
        <taxon>Sar</taxon>
        <taxon>Alveolata</taxon>
        <taxon>Dinophyceae</taxon>
        <taxon>Suessiales</taxon>
        <taxon>Suessiaceae</taxon>
        <taxon>Polarella</taxon>
    </lineage>
</organism>
<dbReference type="EMBL" id="CAJNNV010025127">
    <property type="protein sequence ID" value="CAE8612522.1"/>
    <property type="molecule type" value="Genomic_DNA"/>
</dbReference>
<feature type="chain" id="PRO_5036221957" description="CSC1/OSCA1-like 7TM region domain-containing protein" evidence="9">
    <location>
        <begin position="25"/>
        <end position="803"/>
    </location>
</feature>
<keyword evidence="9" id="KW-0732">Signal</keyword>
<accession>A0A813FKI6</accession>
<protein>
    <recommendedName>
        <fullName evidence="16">CSC1/OSCA1-like 7TM region domain-containing protein</fullName>
    </recommendedName>
</protein>
<keyword evidence="4 8" id="KW-0812">Transmembrane</keyword>
<feature type="transmembrane region" description="Helical" evidence="8">
    <location>
        <begin position="592"/>
        <end position="620"/>
    </location>
</feature>
<dbReference type="AlphaFoldDB" id="A0A813FKI6"/>
<evidence type="ECO:0000256" key="1">
    <source>
        <dbReference type="ARBA" id="ARBA00004141"/>
    </source>
</evidence>
<evidence type="ECO:0000256" key="7">
    <source>
        <dbReference type="SAM" id="MobiDB-lite"/>
    </source>
</evidence>
<feature type="transmembrane region" description="Helical" evidence="8">
    <location>
        <begin position="101"/>
        <end position="125"/>
    </location>
</feature>
<evidence type="ECO:0000256" key="8">
    <source>
        <dbReference type="SAM" id="Phobius"/>
    </source>
</evidence>
<dbReference type="Pfam" id="PF02714">
    <property type="entry name" value="RSN1_7TM"/>
    <property type="match status" value="1"/>
</dbReference>